<evidence type="ECO:0000256" key="1">
    <source>
        <dbReference type="SAM" id="MobiDB-lite"/>
    </source>
</evidence>
<dbReference type="GeneID" id="112294339"/>
<reference evidence="3" key="3">
    <citation type="submission" date="2020-12" db="UniProtKB">
        <authorList>
            <consortium name="EnsemblPlants"/>
        </authorList>
    </citation>
    <scope>IDENTIFICATION</scope>
</reference>
<feature type="region of interest" description="Disordered" evidence="1">
    <location>
        <begin position="64"/>
        <end position="121"/>
    </location>
</feature>
<dbReference type="HOGENOM" id="CLU_2042004_0_0_1"/>
<proteinExistence type="predicted"/>
<dbReference type="Gramene" id="Pp3c17_14790V3.2">
    <property type="protein sequence ID" value="Pp3c17_14790V3.2"/>
    <property type="gene ID" value="Pp3c17_14790"/>
</dbReference>
<sequence>MTEQKRLRLRSWRVAAAQPQFCIKLIALALVASTILTLSSSSALILAHSGNLRQSLVTRRSLLQASRERPAPTGYPPPVSNGHNVDPQAPSSRRRPFEDSKPPPPPPCVPPPKPFYSPPVP</sequence>
<dbReference type="Gramene" id="Pp3c17_14790V3.1">
    <property type="protein sequence ID" value="Pp3c17_14790V3.1"/>
    <property type="gene ID" value="Pp3c17_14790"/>
</dbReference>
<dbReference type="EnsemblPlants" id="Pp3c17_14790V3.1">
    <property type="protein sequence ID" value="Pp3c17_14790V3.1"/>
    <property type="gene ID" value="Pp3c17_14790"/>
</dbReference>
<evidence type="ECO:0000313" key="2">
    <source>
        <dbReference type="EMBL" id="PNR36251.1"/>
    </source>
</evidence>
<evidence type="ECO:0000313" key="3">
    <source>
        <dbReference type="EnsemblPlants" id="Pp3c17_14790V3.1"/>
    </source>
</evidence>
<dbReference type="Proteomes" id="UP000006727">
    <property type="component" value="Chromosome 17"/>
</dbReference>
<dbReference type="EnsemblPlants" id="Pp3c17_14790V3.3">
    <property type="protein sequence ID" value="Pp3c17_14790V3.3"/>
    <property type="gene ID" value="Pp3c17_14790"/>
</dbReference>
<keyword evidence="4" id="KW-1185">Reference proteome</keyword>
<reference evidence="2 4" key="2">
    <citation type="journal article" date="2018" name="Plant J.">
        <title>The Physcomitrella patens chromosome-scale assembly reveals moss genome structure and evolution.</title>
        <authorList>
            <person name="Lang D."/>
            <person name="Ullrich K.K."/>
            <person name="Murat F."/>
            <person name="Fuchs J."/>
            <person name="Jenkins J."/>
            <person name="Haas F.B."/>
            <person name="Piednoel M."/>
            <person name="Gundlach H."/>
            <person name="Van Bel M."/>
            <person name="Meyberg R."/>
            <person name="Vives C."/>
            <person name="Morata J."/>
            <person name="Symeonidi A."/>
            <person name="Hiss M."/>
            <person name="Muchero W."/>
            <person name="Kamisugi Y."/>
            <person name="Saleh O."/>
            <person name="Blanc G."/>
            <person name="Decker E.L."/>
            <person name="van Gessel N."/>
            <person name="Grimwood J."/>
            <person name="Hayes R.D."/>
            <person name="Graham S.W."/>
            <person name="Gunter L.E."/>
            <person name="McDaniel S.F."/>
            <person name="Hoernstein S.N.W."/>
            <person name="Larsson A."/>
            <person name="Li F.W."/>
            <person name="Perroud P.F."/>
            <person name="Phillips J."/>
            <person name="Ranjan P."/>
            <person name="Rokshar D.S."/>
            <person name="Rothfels C.J."/>
            <person name="Schneider L."/>
            <person name="Shu S."/>
            <person name="Stevenson D.W."/>
            <person name="Thummler F."/>
            <person name="Tillich M."/>
            <person name="Villarreal Aguilar J.C."/>
            <person name="Widiez T."/>
            <person name="Wong G.K."/>
            <person name="Wymore A."/>
            <person name="Zhang Y."/>
            <person name="Zimmer A.D."/>
            <person name="Quatrano R.S."/>
            <person name="Mayer K.F.X."/>
            <person name="Goodstein D."/>
            <person name="Casacuberta J.M."/>
            <person name="Vandepoele K."/>
            <person name="Reski R."/>
            <person name="Cuming A.C."/>
            <person name="Tuskan G.A."/>
            <person name="Maumus F."/>
            <person name="Salse J."/>
            <person name="Schmutz J."/>
            <person name="Rensing S.A."/>
        </authorList>
    </citation>
    <scope>NUCLEOTIDE SEQUENCE [LARGE SCALE GENOMIC DNA]</scope>
    <source>
        <strain evidence="3 4">cv. Gransden 2004</strain>
    </source>
</reference>
<gene>
    <name evidence="3" type="primary">LOC112294339</name>
    <name evidence="2" type="ORF">PHYPA_022102</name>
</gene>
<dbReference type="Gramene" id="Pp3c17_14790V3.3">
    <property type="protein sequence ID" value="Pp3c17_14790V3.3"/>
    <property type="gene ID" value="Pp3c17_14790"/>
</dbReference>
<dbReference type="EMBL" id="ABEU02000017">
    <property type="protein sequence ID" value="PNR36251.1"/>
    <property type="molecule type" value="Genomic_DNA"/>
</dbReference>
<name>A9SNJ0_PHYPA</name>
<dbReference type="EnsemblPlants" id="Pp3c17_14790V3.2">
    <property type="protein sequence ID" value="Pp3c17_14790V3.2"/>
    <property type="gene ID" value="Pp3c17_14790"/>
</dbReference>
<reference evidence="2 4" key="1">
    <citation type="journal article" date="2008" name="Science">
        <title>The Physcomitrella genome reveals evolutionary insights into the conquest of land by plants.</title>
        <authorList>
            <person name="Rensing S."/>
            <person name="Lang D."/>
            <person name="Zimmer A."/>
            <person name="Terry A."/>
            <person name="Salamov A."/>
            <person name="Shapiro H."/>
            <person name="Nishiyama T."/>
            <person name="Perroud P.-F."/>
            <person name="Lindquist E."/>
            <person name="Kamisugi Y."/>
            <person name="Tanahashi T."/>
            <person name="Sakakibara K."/>
            <person name="Fujita T."/>
            <person name="Oishi K."/>
            <person name="Shin-I T."/>
            <person name="Kuroki Y."/>
            <person name="Toyoda A."/>
            <person name="Suzuki Y."/>
            <person name="Hashimoto A."/>
            <person name="Yamaguchi K."/>
            <person name="Sugano A."/>
            <person name="Kohara Y."/>
            <person name="Fujiyama A."/>
            <person name="Anterola A."/>
            <person name="Aoki S."/>
            <person name="Ashton N."/>
            <person name="Barbazuk W.B."/>
            <person name="Barker E."/>
            <person name="Bennetzen J."/>
            <person name="Bezanilla M."/>
            <person name="Blankenship R."/>
            <person name="Cho S.H."/>
            <person name="Dutcher S."/>
            <person name="Estelle M."/>
            <person name="Fawcett J.A."/>
            <person name="Gundlach H."/>
            <person name="Hanada K."/>
            <person name="Heyl A."/>
            <person name="Hicks K.A."/>
            <person name="Hugh J."/>
            <person name="Lohr M."/>
            <person name="Mayer K."/>
            <person name="Melkozernov A."/>
            <person name="Murata T."/>
            <person name="Nelson D."/>
            <person name="Pils B."/>
            <person name="Prigge M."/>
            <person name="Reiss B."/>
            <person name="Renner T."/>
            <person name="Rombauts S."/>
            <person name="Rushton P."/>
            <person name="Sanderfoot A."/>
            <person name="Schween G."/>
            <person name="Shiu S.-H."/>
            <person name="Stueber K."/>
            <person name="Theodoulou F.L."/>
            <person name="Tu H."/>
            <person name="Van de Peer Y."/>
            <person name="Verrier P.J."/>
            <person name="Waters E."/>
            <person name="Wood A."/>
            <person name="Yang L."/>
            <person name="Cove D."/>
            <person name="Cuming A."/>
            <person name="Hasebe M."/>
            <person name="Lucas S."/>
            <person name="Mishler D.B."/>
            <person name="Reski R."/>
            <person name="Grigoriev I."/>
            <person name="Quatrano R.S."/>
            <person name="Boore J.L."/>
        </authorList>
    </citation>
    <scope>NUCLEOTIDE SEQUENCE [LARGE SCALE GENOMIC DNA]</scope>
    <source>
        <strain evidence="3 4">cv. Gransden 2004</strain>
    </source>
</reference>
<evidence type="ECO:0000313" key="4">
    <source>
        <dbReference type="Proteomes" id="UP000006727"/>
    </source>
</evidence>
<dbReference type="AlphaFoldDB" id="A9SNJ0"/>
<organism evidence="2">
    <name type="scientific">Physcomitrium patens</name>
    <name type="common">Spreading-leaved earth moss</name>
    <name type="synonym">Physcomitrella patens</name>
    <dbReference type="NCBI Taxonomy" id="3218"/>
    <lineage>
        <taxon>Eukaryota</taxon>
        <taxon>Viridiplantae</taxon>
        <taxon>Streptophyta</taxon>
        <taxon>Embryophyta</taxon>
        <taxon>Bryophyta</taxon>
        <taxon>Bryophytina</taxon>
        <taxon>Bryopsida</taxon>
        <taxon>Funariidae</taxon>
        <taxon>Funariales</taxon>
        <taxon>Funariaceae</taxon>
        <taxon>Physcomitrium</taxon>
    </lineage>
</organism>
<dbReference type="PaxDb" id="3218-PP1S98_147V6.1"/>
<protein>
    <submittedName>
        <fullName evidence="2 3">Uncharacterized protein</fullName>
    </submittedName>
</protein>
<accession>A9SNJ0</accession>
<dbReference type="RefSeq" id="XP_024400418.1">
    <property type="nucleotide sequence ID" value="XM_024544650.2"/>
</dbReference>
<feature type="compositionally biased region" description="Pro residues" evidence="1">
    <location>
        <begin position="102"/>
        <end position="121"/>
    </location>
</feature>